<sequence length="372" mass="41202">MLFSLFFVGQLSDPTPEREQQMLKDSVEQAVFAERMGFDRIWAVEHHGLEGYSHMSASEIFLTWVAARTERIRIGHGVVTMPFAYQHPVRVAERTAMLDVLSGGRLDVGAGNGASDQEMSLYGVDRENARAQVREALDILTGIWRSDHRFEWHGSLDIGPGAVLPRPVQRPHPPLFLACSREEAMRTAAKLGIGALVLGFGGPEMTRLRRAAYDAACAARTPEDLLSSTVNDHFAVVCPTIVLDDAEQARTIGLRGQQFFVESSRHWYGGGRPPEQDPAADGRAALERTRQEVLDELHAHGVPFRSEYVAAYNTDHPYGTADAAVKRVEELADAGADEVICLVQMGTVPHHVCMETIRQWGEKVIPHFRSGR</sequence>
<dbReference type="Pfam" id="PF00296">
    <property type="entry name" value="Bac_luciferase"/>
    <property type="match status" value="1"/>
</dbReference>
<dbReference type="CDD" id="cd00347">
    <property type="entry name" value="Flavin_utilizing_monoxygenases"/>
    <property type="match status" value="1"/>
</dbReference>
<dbReference type="InterPro" id="IPR011251">
    <property type="entry name" value="Luciferase-like_dom"/>
</dbReference>
<evidence type="ECO:0000313" key="5">
    <source>
        <dbReference type="Proteomes" id="UP001056383"/>
    </source>
</evidence>
<dbReference type="SUPFAM" id="SSF51679">
    <property type="entry name" value="Bacterial luciferase-like"/>
    <property type="match status" value="1"/>
</dbReference>
<reference evidence="4" key="1">
    <citation type="submission" date="2022-04" db="EMBL/GenBank/DDBJ databases">
        <title>Systematic whole-genome sequencing reveals an unexpected diversity among actinomycetoma pathogens and provides insights into their antibacterial susceptibilities.</title>
        <authorList>
            <person name="Watson A.K."/>
            <person name="Kepplinger B."/>
            <person name="Bakhiet S.M."/>
            <person name="Mhmoud N.A."/>
            <person name="Chapman J."/>
            <person name="Allenby N."/>
            <person name="Mickiewicz K."/>
            <person name="Goodfellow M."/>
            <person name="Fahal A.H."/>
            <person name="Errington J."/>
        </authorList>
    </citation>
    <scope>NUCLEOTIDE SEQUENCE</scope>
    <source>
        <strain evidence="4">SD 504</strain>
    </source>
</reference>
<name>A0ABY4THH8_9ACTN</name>
<keyword evidence="5" id="KW-1185">Reference proteome</keyword>
<feature type="domain" description="Luciferase-like" evidence="3">
    <location>
        <begin position="13"/>
        <end position="337"/>
    </location>
</feature>
<dbReference type="RefSeq" id="WP_029553447.1">
    <property type="nucleotide sequence ID" value="NZ_CP095474.1"/>
</dbReference>
<protein>
    <submittedName>
        <fullName evidence="4">LLM class flavin-dependent oxidoreductase</fullName>
    </submittedName>
</protein>
<gene>
    <name evidence="4" type="ORF">MW084_10305</name>
</gene>
<organism evidence="4 5">
    <name type="scientific">Streptomyces sudanensis</name>
    <dbReference type="NCBI Taxonomy" id="436397"/>
    <lineage>
        <taxon>Bacteria</taxon>
        <taxon>Bacillati</taxon>
        <taxon>Actinomycetota</taxon>
        <taxon>Actinomycetes</taxon>
        <taxon>Kitasatosporales</taxon>
        <taxon>Streptomycetaceae</taxon>
        <taxon>Streptomyces</taxon>
    </lineage>
</organism>
<evidence type="ECO:0000313" key="4">
    <source>
        <dbReference type="EMBL" id="URN16277.1"/>
    </source>
</evidence>
<dbReference type="Proteomes" id="UP001056383">
    <property type="component" value="Chromosome"/>
</dbReference>
<evidence type="ECO:0000256" key="1">
    <source>
        <dbReference type="ARBA" id="ARBA00023002"/>
    </source>
</evidence>
<keyword evidence="1" id="KW-0560">Oxidoreductase</keyword>
<accession>A0ABY4THH8</accession>
<dbReference type="EMBL" id="CP095474">
    <property type="protein sequence ID" value="URN16277.1"/>
    <property type="molecule type" value="Genomic_DNA"/>
</dbReference>
<evidence type="ECO:0000259" key="3">
    <source>
        <dbReference type="Pfam" id="PF00296"/>
    </source>
</evidence>
<keyword evidence="2" id="KW-0503">Monooxygenase</keyword>
<dbReference type="PANTHER" id="PTHR30137">
    <property type="entry name" value="LUCIFERASE-LIKE MONOOXYGENASE"/>
    <property type="match status" value="1"/>
</dbReference>
<proteinExistence type="predicted"/>
<dbReference type="InterPro" id="IPR050766">
    <property type="entry name" value="Bact_Lucif_Oxidored"/>
</dbReference>
<dbReference type="PANTHER" id="PTHR30137:SF8">
    <property type="entry name" value="BLR5498 PROTEIN"/>
    <property type="match status" value="1"/>
</dbReference>
<dbReference type="InterPro" id="IPR036661">
    <property type="entry name" value="Luciferase-like_sf"/>
</dbReference>
<evidence type="ECO:0000256" key="2">
    <source>
        <dbReference type="ARBA" id="ARBA00023033"/>
    </source>
</evidence>
<dbReference type="Gene3D" id="3.20.20.30">
    <property type="entry name" value="Luciferase-like domain"/>
    <property type="match status" value="1"/>
</dbReference>